<dbReference type="GO" id="GO:0006289">
    <property type="term" value="P:nucleotide-excision repair"/>
    <property type="evidence" value="ECO:0000318"/>
    <property type="project" value="GO_Central"/>
</dbReference>
<dbReference type="GO" id="GO:0000724">
    <property type="term" value="P:double-strand break repair via homologous recombination"/>
    <property type="evidence" value="ECO:0000318"/>
    <property type="project" value="GO_Central"/>
</dbReference>
<dbReference type="Proteomes" id="UP000002051">
    <property type="component" value="Unassembled WGS sequence"/>
</dbReference>
<dbReference type="GO" id="GO:0006260">
    <property type="term" value="P:DNA replication"/>
    <property type="evidence" value="ECO:0000318"/>
    <property type="project" value="GO_Central"/>
</dbReference>
<evidence type="ECO:0000313" key="4">
    <source>
        <dbReference type="Proteomes" id="UP000002051"/>
    </source>
</evidence>
<dbReference type="GO" id="GO:0043047">
    <property type="term" value="F:single-stranded telomeric DNA binding"/>
    <property type="evidence" value="ECO:0000318"/>
    <property type="project" value="GO_Central"/>
</dbReference>
<evidence type="ECO:0000259" key="1">
    <source>
        <dbReference type="Pfam" id="PF02721"/>
    </source>
</evidence>
<dbReference type="GO" id="GO:0007004">
    <property type="term" value="P:telomere maintenance via telomerase"/>
    <property type="evidence" value="ECO:0000318"/>
    <property type="project" value="GO_Central"/>
</dbReference>
<sequence length="528" mass="58586">MEKPFHSVSEIATGKDGWKIKVRVLRLWEVPAFLNPDQTNSVEMGTKIHAGVRKQLLYVFQSKLSEGKVYQMSCFSVAPSVGSYRTTSHPYKIVFQMTTKVQVCEDASIPSFGISLCKIVDVCQHTSDHDYLVDVLGFMTDISAEREYVRDGKVTKMVVFEITDASGKCECALFGQYVDTLNKLMGKSAGGMPIILVQFAKVKIFRDKASLQNVINTTWILINLPIEQDDQVRKSVTFGSTDVSSIPRIGSRSKVSLEEDFLRTYPKKTLEQLHSTFDDGVFVVYSTISGLVDHEDWWYPACKCHRSVSADSGAFYCKGCAKHVFQMVPRFRVKVNVSDAENAGHYPAEFEKLKGKRMLFKIEKCTGRSIFFDGSFRVKRVCDDPAIIQSFDTLGGQYTPSKISVAKAFVDETPPAVPHSDGDESASSDVFVSDQIVTPASVTSDSSKVVFIFYSFLRNLLLISPRDVYHLGDEDVVVRSFVDAASGEGCSSPVASVGESDLHTTCVGVKRNLEGTFVEIDSDDEPCL</sequence>
<dbReference type="CDD" id="cd04480">
    <property type="entry name" value="RPA1_DBD_A_like"/>
    <property type="match status" value="1"/>
</dbReference>
<dbReference type="InterPro" id="IPR012340">
    <property type="entry name" value="NA-bd_OB-fold"/>
</dbReference>
<dbReference type="GO" id="GO:0051321">
    <property type="term" value="P:meiotic cell cycle"/>
    <property type="evidence" value="ECO:0000318"/>
    <property type="project" value="GO_Central"/>
</dbReference>
<dbReference type="STRING" id="3880.G7I4W1"/>
<dbReference type="InterPro" id="IPR003871">
    <property type="entry name" value="RFA1B/D_OB_1st"/>
</dbReference>
<accession>A0A0C3UPR0</accession>
<accession>G7I4W1</accession>
<evidence type="ECO:0000313" key="2">
    <source>
        <dbReference type="EMBL" id="AES61097.2"/>
    </source>
</evidence>
<dbReference type="Gene3D" id="2.40.50.140">
    <property type="entry name" value="Nucleic acid-binding proteins"/>
    <property type="match status" value="3"/>
</dbReference>
<dbReference type="eggNOG" id="KOG0851">
    <property type="taxonomic scope" value="Eukaryota"/>
</dbReference>
<dbReference type="PANTHER" id="PTHR47165">
    <property type="entry name" value="OS03G0429900 PROTEIN"/>
    <property type="match status" value="1"/>
</dbReference>
<protein>
    <submittedName>
        <fullName evidence="2">Replication factor-A carboxy-terminal domain protein</fullName>
    </submittedName>
</protein>
<proteinExistence type="predicted"/>
<keyword evidence="4" id="KW-1185">Reference proteome</keyword>
<name>G7I4W1_MEDTR</name>
<dbReference type="CDD" id="cd04481">
    <property type="entry name" value="RPA1_DBD_B_like"/>
    <property type="match status" value="1"/>
</dbReference>
<dbReference type="PaxDb" id="3880-AES61097"/>
<dbReference type="GO" id="GO:0005662">
    <property type="term" value="C:DNA replication factor A complex"/>
    <property type="evidence" value="ECO:0000318"/>
    <property type="project" value="GO_Central"/>
</dbReference>
<dbReference type="Pfam" id="PF02721">
    <property type="entry name" value="DUF223"/>
    <property type="match status" value="1"/>
</dbReference>
<dbReference type="PANTHER" id="PTHR47165:SF4">
    <property type="entry name" value="OS03G0429900 PROTEIN"/>
    <property type="match status" value="1"/>
</dbReference>
<dbReference type="SUPFAM" id="SSF50249">
    <property type="entry name" value="Nucleic acid-binding proteins"/>
    <property type="match status" value="3"/>
</dbReference>
<reference evidence="2 4" key="1">
    <citation type="journal article" date="2011" name="Nature">
        <title>The Medicago genome provides insight into the evolution of rhizobial symbioses.</title>
        <authorList>
            <person name="Young N.D."/>
            <person name="Debelle F."/>
            <person name="Oldroyd G.E."/>
            <person name="Geurts R."/>
            <person name="Cannon S.B."/>
            <person name="Udvardi M.K."/>
            <person name="Benedito V.A."/>
            <person name="Mayer K.F."/>
            <person name="Gouzy J."/>
            <person name="Schoof H."/>
            <person name="Van de Peer Y."/>
            <person name="Proost S."/>
            <person name="Cook D.R."/>
            <person name="Meyers B.C."/>
            <person name="Spannagl M."/>
            <person name="Cheung F."/>
            <person name="De Mita S."/>
            <person name="Krishnakumar V."/>
            <person name="Gundlach H."/>
            <person name="Zhou S."/>
            <person name="Mudge J."/>
            <person name="Bharti A.K."/>
            <person name="Murray J.D."/>
            <person name="Naoumkina M.A."/>
            <person name="Rosen B."/>
            <person name="Silverstein K.A."/>
            <person name="Tang H."/>
            <person name="Rombauts S."/>
            <person name="Zhao P.X."/>
            <person name="Zhou P."/>
            <person name="Barbe V."/>
            <person name="Bardou P."/>
            <person name="Bechner M."/>
            <person name="Bellec A."/>
            <person name="Berger A."/>
            <person name="Berges H."/>
            <person name="Bidwell S."/>
            <person name="Bisseling T."/>
            <person name="Choisne N."/>
            <person name="Couloux A."/>
            <person name="Denny R."/>
            <person name="Deshpande S."/>
            <person name="Dai X."/>
            <person name="Doyle J.J."/>
            <person name="Dudez A.M."/>
            <person name="Farmer A.D."/>
            <person name="Fouteau S."/>
            <person name="Franken C."/>
            <person name="Gibelin C."/>
            <person name="Gish J."/>
            <person name="Goldstein S."/>
            <person name="Gonzalez A.J."/>
            <person name="Green P.J."/>
            <person name="Hallab A."/>
            <person name="Hartog M."/>
            <person name="Hua A."/>
            <person name="Humphray S.J."/>
            <person name="Jeong D.H."/>
            <person name="Jing Y."/>
            <person name="Jocker A."/>
            <person name="Kenton S.M."/>
            <person name="Kim D.J."/>
            <person name="Klee K."/>
            <person name="Lai H."/>
            <person name="Lang C."/>
            <person name="Lin S."/>
            <person name="Macmil S.L."/>
            <person name="Magdelenat G."/>
            <person name="Matthews L."/>
            <person name="McCorrison J."/>
            <person name="Monaghan E.L."/>
            <person name="Mun J.H."/>
            <person name="Najar F.Z."/>
            <person name="Nicholson C."/>
            <person name="Noirot C."/>
            <person name="O'Bleness M."/>
            <person name="Paule C.R."/>
            <person name="Poulain J."/>
            <person name="Prion F."/>
            <person name="Qin B."/>
            <person name="Qu C."/>
            <person name="Retzel E.F."/>
            <person name="Riddle C."/>
            <person name="Sallet E."/>
            <person name="Samain S."/>
            <person name="Samson N."/>
            <person name="Sanders I."/>
            <person name="Saurat O."/>
            <person name="Scarpelli C."/>
            <person name="Schiex T."/>
            <person name="Segurens B."/>
            <person name="Severin A.J."/>
            <person name="Sherrier D.J."/>
            <person name="Shi R."/>
            <person name="Sims S."/>
            <person name="Singer S.R."/>
            <person name="Sinharoy S."/>
            <person name="Sterck L."/>
            <person name="Viollet A."/>
            <person name="Wang B.B."/>
            <person name="Wang K."/>
            <person name="Wang M."/>
            <person name="Wang X."/>
            <person name="Warfsmann J."/>
            <person name="Weissenbach J."/>
            <person name="White D.D."/>
            <person name="White J.D."/>
            <person name="Wiley G.B."/>
            <person name="Wincker P."/>
            <person name="Xing Y."/>
            <person name="Yang L."/>
            <person name="Yao Z."/>
            <person name="Ying F."/>
            <person name="Zhai J."/>
            <person name="Zhou L."/>
            <person name="Zuber A."/>
            <person name="Denarie J."/>
            <person name="Dixon R.A."/>
            <person name="May G.D."/>
            <person name="Schwartz D.C."/>
            <person name="Rogers J."/>
            <person name="Quetier F."/>
            <person name="Town C.D."/>
            <person name="Roe B.A."/>
        </authorList>
    </citation>
    <scope>NUCLEOTIDE SEQUENCE [LARGE SCALE GENOMIC DNA]</scope>
    <source>
        <strain evidence="2">A17</strain>
        <strain evidence="3 4">cv. Jemalong A17</strain>
    </source>
</reference>
<evidence type="ECO:0000313" key="3">
    <source>
        <dbReference type="EnsemblPlants" id="AES61097"/>
    </source>
</evidence>
<dbReference type="GO" id="GO:0003684">
    <property type="term" value="F:damaged DNA binding"/>
    <property type="evidence" value="ECO:0000318"/>
    <property type="project" value="GO_Central"/>
</dbReference>
<feature type="domain" description="Replication protein A 70 kDa DNA-binding subunit B/D first OB fold" evidence="1">
    <location>
        <begin position="5"/>
        <end position="103"/>
    </location>
</feature>
<dbReference type="AlphaFoldDB" id="G7I4W1"/>
<dbReference type="EnsemblPlants" id="AES61097">
    <property type="protein sequence ID" value="AES61097"/>
    <property type="gene ID" value="MTR_1g075850"/>
</dbReference>
<dbReference type="HOGENOM" id="CLU_023486_4_1_1"/>
<reference evidence="2 4" key="2">
    <citation type="journal article" date="2014" name="BMC Genomics">
        <title>An improved genome release (version Mt4.0) for the model legume Medicago truncatula.</title>
        <authorList>
            <person name="Tang H."/>
            <person name="Krishnakumar V."/>
            <person name="Bidwell S."/>
            <person name="Rosen B."/>
            <person name="Chan A."/>
            <person name="Zhou S."/>
            <person name="Gentzbittel L."/>
            <person name="Childs K.L."/>
            <person name="Yandell M."/>
            <person name="Gundlach H."/>
            <person name="Mayer K.F."/>
            <person name="Schwartz D.C."/>
            <person name="Town C.D."/>
        </authorList>
    </citation>
    <scope>GENOME REANNOTATION</scope>
    <source>
        <strain evidence="3 4">cv. Jemalong A17</strain>
    </source>
</reference>
<reference evidence="3" key="3">
    <citation type="submission" date="2015-04" db="UniProtKB">
        <authorList>
            <consortium name="EnsemblPlants"/>
        </authorList>
    </citation>
    <scope>IDENTIFICATION</scope>
    <source>
        <strain evidence="3">cv. Jemalong A17</strain>
    </source>
</reference>
<dbReference type="EMBL" id="CM001217">
    <property type="protein sequence ID" value="AES61097.2"/>
    <property type="molecule type" value="Genomic_DNA"/>
</dbReference>
<gene>
    <name evidence="2" type="ordered locus">MTR_1g075850</name>
</gene>
<organism evidence="2 4">
    <name type="scientific">Medicago truncatula</name>
    <name type="common">Barrel medic</name>
    <name type="synonym">Medicago tribuloides</name>
    <dbReference type="NCBI Taxonomy" id="3880"/>
    <lineage>
        <taxon>Eukaryota</taxon>
        <taxon>Viridiplantae</taxon>
        <taxon>Streptophyta</taxon>
        <taxon>Embryophyta</taxon>
        <taxon>Tracheophyta</taxon>
        <taxon>Spermatophyta</taxon>
        <taxon>Magnoliopsida</taxon>
        <taxon>eudicotyledons</taxon>
        <taxon>Gunneridae</taxon>
        <taxon>Pentapetalae</taxon>
        <taxon>rosids</taxon>
        <taxon>fabids</taxon>
        <taxon>Fabales</taxon>
        <taxon>Fabaceae</taxon>
        <taxon>Papilionoideae</taxon>
        <taxon>50 kb inversion clade</taxon>
        <taxon>NPAAA clade</taxon>
        <taxon>Hologalegina</taxon>
        <taxon>IRL clade</taxon>
        <taxon>Trifolieae</taxon>
        <taxon>Medicago</taxon>
    </lineage>
</organism>